<organism evidence="1 2">
    <name type="scientific">Pontibacter actiniarum</name>
    <dbReference type="NCBI Taxonomy" id="323450"/>
    <lineage>
        <taxon>Bacteria</taxon>
        <taxon>Pseudomonadati</taxon>
        <taxon>Bacteroidota</taxon>
        <taxon>Cytophagia</taxon>
        <taxon>Cytophagales</taxon>
        <taxon>Hymenobacteraceae</taxon>
        <taxon>Pontibacter</taxon>
    </lineage>
</organism>
<dbReference type="STRING" id="709015.GCA_000472485_03452"/>
<dbReference type="KEGG" id="pact:CA264_17100"/>
<keyword evidence="2" id="KW-1185">Reference proteome</keyword>
<reference evidence="2" key="1">
    <citation type="submission" date="2017-05" db="EMBL/GenBank/DDBJ databases">
        <authorList>
            <person name="Ray J."/>
            <person name="Price M."/>
            <person name="Deutschbauer A."/>
        </authorList>
    </citation>
    <scope>NUCLEOTIDE SEQUENCE [LARGE SCALE GENOMIC DNA]</scope>
    <source>
        <strain evidence="2">DSM 19842</strain>
    </source>
</reference>
<accession>A0A1X9YVS8</accession>
<evidence type="ECO:0008006" key="3">
    <source>
        <dbReference type="Google" id="ProtNLM"/>
    </source>
</evidence>
<evidence type="ECO:0000313" key="1">
    <source>
        <dbReference type="EMBL" id="ARS37005.1"/>
    </source>
</evidence>
<sequence length="112" mass="12977">MQDKVEERSLVNVLNRLRKDGFKHDFKVSDDGKLRTMDEKEQYSPEEVRIVDHYRFEGESNPDDMSILYALETKSGLKGTISNSFGPYADEKVDTFLKQVEDLGKNLDKDDK</sequence>
<dbReference type="OrthoDB" id="8418771at2"/>
<dbReference type="EMBL" id="CP021235">
    <property type="protein sequence ID" value="ARS37005.1"/>
    <property type="molecule type" value="Genomic_DNA"/>
</dbReference>
<dbReference type="AlphaFoldDB" id="A0A1X9YVS8"/>
<gene>
    <name evidence="1" type="ORF">CA264_17100</name>
</gene>
<dbReference type="Proteomes" id="UP000266292">
    <property type="component" value="Chromosome"/>
</dbReference>
<protein>
    <recommendedName>
        <fullName evidence="3">Phosphoribosylpyrophosphate synthetase</fullName>
    </recommendedName>
</protein>
<proteinExistence type="predicted"/>
<name>A0A1X9YVS8_9BACT</name>
<dbReference type="RefSeq" id="WP_025608621.1">
    <property type="nucleotide sequence ID" value="NZ_CP021235.1"/>
</dbReference>
<evidence type="ECO:0000313" key="2">
    <source>
        <dbReference type="Proteomes" id="UP000266292"/>
    </source>
</evidence>